<dbReference type="Proteomes" id="UP000886998">
    <property type="component" value="Unassembled WGS sequence"/>
</dbReference>
<sequence>MFTNNRTNSSFIQIYAKKTIHAIKKTLRVSDRLTSSGRWTLYPHDDDDDESHDDQGDHYAHQYTDRWRHDEAIRRSLALPLAVLFVCGGGKNSHVCRHFP</sequence>
<protein>
    <submittedName>
        <fullName evidence="1">Uncharacterized protein</fullName>
    </submittedName>
</protein>
<evidence type="ECO:0000313" key="2">
    <source>
        <dbReference type="Proteomes" id="UP000886998"/>
    </source>
</evidence>
<comment type="caution">
    <text evidence="1">The sequence shown here is derived from an EMBL/GenBank/DDBJ whole genome shotgun (WGS) entry which is preliminary data.</text>
</comment>
<organism evidence="1 2">
    <name type="scientific">Trichonephila inaurata madagascariensis</name>
    <dbReference type="NCBI Taxonomy" id="2747483"/>
    <lineage>
        <taxon>Eukaryota</taxon>
        <taxon>Metazoa</taxon>
        <taxon>Ecdysozoa</taxon>
        <taxon>Arthropoda</taxon>
        <taxon>Chelicerata</taxon>
        <taxon>Arachnida</taxon>
        <taxon>Araneae</taxon>
        <taxon>Araneomorphae</taxon>
        <taxon>Entelegynae</taxon>
        <taxon>Araneoidea</taxon>
        <taxon>Nephilidae</taxon>
        <taxon>Trichonephila</taxon>
        <taxon>Trichonephila inaurata</taxon>
    </lineage>
</organism>
<name>A0A8X6XGY8_9ARAC</name>
<proteinExistence type="predicted"/>
<gene>
    <name evidence="1" type="ORF">TNIN_33771</name>
</gene>
<dbReference type="EMBL" id="BMAV01009083">
    <property type="protein sequence ID" value="GFY53083.1"/>
    <property type="molecule type" value="Genomic_DNA"/>
</dbReference>
<keyword evidence="2" id="KW-1185">Reference proteome</keyword>
<reference evidence="1" key="1">
    <citation type="submission" date="2020-08" db="EMBL/GenBank/DDBJ databases">
        <title>Multicomponent nature underlies the extraordinary mechanical properties of spider dragline silk.</title>
        <authorList>
            <person name="Kono N."/>
            <person name="Nakamura H."/>
            <person name="Mori M."/>
            <person name="Yoshida Y."/>
            <person name="Ohtoshi R."/>
            <person name="Malay A.D."/>
            <person name="Moran D.A.P."/>
            <person name="Tomita M."/>
            <person name="Numata K."/>
            <person name="Arakawa K."/>
        </authorList>
    </citation>
    <scope>NUCLEOTIDE SEQUENCE</scope>
</reference>
<evidence type="ECO:0000313" key="1">
    <source>
        <dbReference type="EMBL" id="GFY53083.1"/>
    </source>
</evidence>
<accession>A0A8X6XGY8</accession>
<dbReference type="AlphaFoldDB" id="A0A8X6XGY8"/>